<dbReference type="EMBL" id="HBGU01007797">
    <property type="protein sequence ID" value="CAD9407515.1"/>
    <property type="molecule type" value="Transcribed_RNA"/>
</dbReference>
<gene>
    <name evidence="2" type="ORF">CBRE1094_LOCUS4301</name>
</gene>
<feature type="region of interest" description="Disordered" evidence="1">
    <location>
        <begin position="54"/>
        <end position="115"/>
    </location>
</feature>
<proteinExistence type="predicted"/>
<name>A0A7S2BUT8_9EUKA</name>
<feature type="compositionally biased region" description="Basic and acidic residues" evidence="1">
    <location>
        <begin position="79"/>
        <end position="94"/>
    </location>
</feature>
<accession>A0A7S2BUT8</accession>
<feature type="compositionally biased region" description="Polar residues" evidence="1">
    <location>
        <begin position="101"/>
        <end position="111"/>
    </location>
</feature>
<sequence>MSVERTVVCSLALLCATPPFAPIRTSFCYSRLFTNQQAPLTQGKANQFKEHDGFCERASGSPSKDNGASSVRPPAKAGGEGRPKEDLPWSKDLVDTPTLPRCTTSESSQVRDSGHSDALGQLAETTAPQVTNHASFQASLLQASESLLAAMQQLQQQQQQQSNEQIGSCMDEKRTHHYVSGPPRKRVSAYQNASYV</sequence>
<protein>
    <submittedName>
        <fullName evidence="2">Uncharacterized protein</fullName>
    </submittedName>
</protein>
<reference evidence="2" key="1">
    <citation type="submission" date="2021-01" db="EMBL/GenBank/DDBJ databases">
        <authorList>
            <person name="Corre E."/>
            <person name="Pelletier E."/>
            <person name="Niang G."/>
            <person name="Scheremetjew M."/>
            <person name="Finn R."/>
            <person name="Kale V."/>
            <person name="Holt S."/>
            <person name="Cochrane G."/>
            <person name="Meng A."/>
            <person name="Brown T."/>
            <person name="Cohen L."/>
        </authorList>
    </citation>
    <scope>NUCLEOTIDE SEQUENCE</scope>
    <source>
        <strain evidence="2">UTEX LB 985</strain>
    </source>
</reference>
<evidence type="ECO:0000256" key="1">
    <source>
        <dbReference type="SAM" id="MobiDB-lite"/>
    </source>
</evidence>
<evidence type="ECO:0000313" key="2">
    <source>
        <dbReference type="EMBL" id="CAD9407515.1"/>
    </source>
</evidence>
<dbReference type="AlphaFoldDB" id="A0A7S2BUT8"/>
<feature type="region of interest" description="Disordered" evidence="1">
    <location>
        <begin position="154"/>
        <end position="196"/>
    </location>
</feature>
<feature type="compositionally biased region" description="Polar residues" evidence="1">
    <location>
        <begin position="60"/>
        <end position="69"/>
    </location>
</feature>
<organism evidence="2">
    <name type="scientific">Haptolina brevifila</name>
    <dbReference type="NCBI Taxonomy" id="156173"/>
    <lineage>
        <taxon>Eukaryota</taxon>
        <taxon>Haptista</taxon>
        <taxon>Haptophyta</taxon>
        <taxon>Prymnesiophyceae</taxon>
        <taxon>Prymnesiales</taxon>
        <taxon>Prymnesiaceae</taxon>
        <taxon>Haptolina</taxon>
    </lineage>
</organism>